<evidence type="ECO:0000256" key="5">
    <source>
        <dbReference type="PROSITE-ProRule" id="PRU00473"/>
    </source>
</evidence>
<keyword evidence="10" id="KW-1185">Reference proteome</keyword>
<feature type="repeat" description="TPR" evidence="4">
    <location>
        <begin position="65"/>
        <end position="98"/>
    </location>
</feature>
<evidence type="ECO:0000313" key="10">
    <source>
        <dbReference type="Proteomes" id="UP001501725"/>
    </source>
</evidence>
<dbReference type="SMART" id="SM00028">
    <property type="entry name" value="TPR"/>
    <property type="match status" value="2"/>
</dbReference>
<dbReference type="InterPro" id="IPR006665">
    <property type="entry name" value="OmpA-like"/>
</dbReference>
<dbReference type="Proteomes" id="UP001501725">
    <property type="component" value="Unassembled WGS sequence"/>
</dbReference>
<dbReference type="SUPFAM" id="SSF49464">
    <property type="entry name" value="Carboxypeptidase regulatory domain-like"/>
    <property type="match status" value="1"/>
</dbReference>
<evidence type="ECO:0000256" key="4">
    <source>
        <dbReference type="PROSITE-ProRule" id="PRU00339"/>
    </source>
</evidence>
<feature type="domain" description="OmpA-like" evidence="8">
    <location>
        <begin position="520"/>
        <end position="636"/>
    </location>
</feature>
<protein>
    <recommendedName>
        <fullName evidence="8">OmpA-like domain-containing protein</fullName>
    </recommendedName>
</protein>
<reference evidence="10" key="1">
    <citation type="journal article" date="2019" name="Int. J. Syst. Evol. Microbiol.">
        <title>The Global Catalogue of Microorganisms (GCM) 10K type strain sequencing project: providing services to taxonomists for standard genome sequencing and annotation.</title>
        <authorList>
            <consortium name="The Broad Institute Genomics Platform"/>
            <consortium name="The Broad Institute Genome Sequencing Center for Infectious Disease"/>
            <person name="Wu L."/>
            <person name="Ma J."/>
        </authorList>
    </citation>
    <scope>NUCLEOTIDE SEQUENCE [LARGE SCALE GENOMIC DNA]</scope>
    <source>
        <strain evidence="10">JCM 17919</strain>
    </source>
</reference>
<organism evidence="9 10">
    <name type="scientific">Flaviaesturariibacter amylovorans</name>
    <dbReference type="NCBI Taxonomy" id="1084520"/>
    <lineage>
        <taxon>Bacteria</taxon>
        <taxon>Pseudomonadati</taxon>
        <taxon>Bacteroidota</taxon>
        <taxon>Chitinophagia</taxon>
        <taxon>Chitinophagales</taxon>
        <taxon>Chitinophagaceae</taxon>
        <taxon>Flaviaestuariibacter</taxon>
    </lineage>
</organism>
<proteinExistence type="predicted"/>
<keyword evidence="2 5" id="KW-0472">Membrane</keyword>
<dbReference type="InterPro" id="IPR036737">
    <property type="entry name" value="OmpA-like_sf"/>
</dbReference>
<dbReference type="PRINTS" id="PR01021">
    <property type="entry name" value="OMPADOMAIN"/>
</dbReference>
<dbReference type="RefSeq" id="WP_345253041.1">
    <property type="nucleotide sequence ID" value="NZ_BAABGY010000001.1"/>
</dbReference>
<dbReference type="Gene3D" id="3.30.1330.60">
    <property type="entry name" value="OmpA-like domain"/>
    <property type="match status" value="1"/>
</dbReference>
<keyword evidence="4" id="KW-0802">TPR repeat</keyword>
<dbReference type="InterPro" id="IPR011990">
    <property type="entry name" value="TPR-like_helical_dom_sf"/>
</dbReference>
<dbReference type="Gene3D" id="2.120.10.30">
    <property type="entry name" value="TolB, C-terminal domain"/>
    <property type="match status" value="1"/>
</dbReference>
<evidence type="ECO:0000256" key="6">
    <source>
        <dbReference type="SAM" id="MobiDB-lite"/>
    </source>
</evidence>
<feature type="chain" id="PRO_5046926409" description="OmpA-like domain-containing protein" evidence="7">
    <location>
        <begin position="21"/>
        <end position="636"/>
    </location>
</feature>
<dbReference type="SUPFAM" id="SSF48452">
    <property type="entry name" value="TPR-like"/>
    <property type="match status" value="1"/>
</dbReference>
<dbReference type="PANTHER" id="PTHR30329:SF21">
    <property type="entry name" value="LIPOPROTEIN YIAD-RELATED"/>
    <property type="match status" value="1"/>
</dbReference>
<feature type="compositionally biased region" description="Basic and acidic residues" evidence="6">
    <location>
        <begin position="627"/>
        <end position="636"/>
    </location>
</feature>
<dbReference type="SUPFAM" id="SSF103088">
    <property type="entry name" value="OmpA-like"/>
    <property type="match status" value="1"/>
</dbReference>
<accession>A0ABP8G956</accession>
<keyword evidence="3" id="KW-0998">Cell outer membrane</keyword>
<dbReference type="InterPro" id="IPR008969">
    <property type="entry name" value="CarboxyPept-like_regulatory"/>
</dbReference>
<evidence type="ECO:0000256" key="3">
    <source>
        <dbReference type="ARBA" id="ARBA00023237"/>
    </source>
</evidence>
<name>A0ABP8G956_9BACT</name>
<dbReference type="InterPro" id="IPR011659">
    <property type="entry name" value="WD40"/>
</dbReference>
<dbReference type="InterPro" id="IPR006664">
    <property type="entry name" value="OMP_bac"/>
</dbReference>
<dbReference type="Gene3D" id="1.25.40.10">
    <property type="entry name" value="Tetratricopeptide repeat domain"/>
    <property type="match status" value="1"/>
</dbReference>
<dbReference type="SUPFAM" id="SSF82171">
    <property type="entry name" value="DPP6 N-terminal domain-like"/>
    <property type="match status" value="1"/>
</dbReference>
<evidence type="ECO:0000259" key="8">
    <source>
        <dbReference type="PROSITE" id="PS51123"/>
    </source>
</evidence>
<dbReference type="PROSITE" id="PS50005">
    <property type="entry name" value="TPR"/>
    <property type="match status" value="1"/>
</dbReference>
<evidence type="ECO:0000256" key="1">
    <source>
        <dbReference type="ARBA" id="ARBA00004442"/>
    </source>
</evidence>
<sequence length="636" mass="71046">MNLRSLTTLCLLLSALLASAQYDPSRINKKAVEAYQKALVKIDESKWSDAVDQLNEAVRRDPNYLEAYVSLAGVHSQLKDRRRSIENYEKAFAIDSSYLVEIRLPYAIALAGNGQFEKALAIVTDLATRPKISNATRKAAEYRQKSFGFAVEHARTHPDNYVFNPRNLGPGVNSPDPEYFPSITIDGDNMIYTRRIGGRNEDFFLSQRAGGTWGASHHLTGSINTPQNEGAQNVSQDGNWLIFTGCHRPGGAGSCDLYISYREKEGWSEPINLGPNINTDQWESQPCLSPDKKDLYFVSRRFGGLGGADIYVSHQLANGRWSAPENLGPNINTPGDEFTPFVHADNNTLYFASDGLPGYGNKDLFVVRRSADGQWGTPENLGYPINTIDEESALAIASDAVTAYYASDRPDGLGSLDIYSFDMRPSMRPGRTLWVQGRVHDAQTKAGLPSTVALIDLKTGFEQSRLQTDETGQYLVTLPLGKDYVFNVNRKGYLFYSDQFLLREKTSDSTYRKDIPLQPIEVNASVVLRNIFFDVKQYELRPESQVELDRLVQFLRDNPTVRIQIEGHTDNVGKPADNQKLSEFRARAVMQYLNRKAIKNERVTAKGFGEAQPVAPNTTDAGRAQNRRTEVKIVAK</sequence>
<dbReference type="PANTHER" id="PTHR30329">
    <property type="entry name" value="STATOR ELEMENT OF FLAGELLAR MOTOR COMPLEX"/>
    <property type="match status" value="1"/>
</dbReference>
<gene>
    <name evidence="9" type="ORF">GCM10023184_04610</name>
</gene>
<dbReference type="InterPro" id="IPR011042">
    <property type="entry name" value="6-blade_b-propeller_TolB-like"/>
</dbReference>
<evidence type="ECO:0000313" key="9">
    <source>
        <dbReference type="EMBL" id="GAA4319724.1"/>
    </source>
</evidence>
<evidence type="ECO:0000256" key="7">
    <source>
        <dbReference type="SAM" id="SignalP"/>
    </source>
</evidence>
<dbReference type="EMBL" id="BAABGY010000001">
    <property type="protein sequence ID" value="GAA4319724.1"/>
    <property type="molecule type" value="Genomic_DNA"/>
</dbReference>
<dbReference type="InterPro" id="IPR050330">
    <property type="entry name" value="Bact_OuterMem_StrucFunc"/>
</dbReference>
<dbReference type="Pfam" id="PF07676">
    <property type="entry name" value="PD40"/>
    <property type="match status" value="3"/>
</dbReference>
<dbReference type="Pfam" id="PF00691">
    <property type="entry name" value="OmpA"/>
    <property type="match status" value="1"/>
</dbReference>
<dbReference type="CDD" id="cd07185">
    <property type="entry name" value="OmpA_C-like"/>
    <property type="match status" value="1"/>
</dbReference>
<comment type="caution">
    <text evidence="9">The sequence shown here is derived from an EMBL/GenBank/DDBJ whole genome shotgun (WGS) entry which is preliminary data.</text>
</comment>
<dbReference type="InterPro" id="IPR019734">
    <property type="entry name" value="TPR_rpt"/>
</dbReference>
<feature type="signal peptide" evidence="7">
    <location>
        <begin position="1"/>
        <end position="20"/>
    </location>
</feature>
<dbReference type="PROSITE" id="PS51123">
    <property type="entry name" value="OMPA_2"/>
    <property type="match status" value="1"/>
</dbReference>
<evidence type="ECO:0000256" key="2">
    <source>
        <dbReference type="ARBA" id="ARBA00023136"/>
    </source>
</evidence>
<keyword evidence="7" id="KW-0732">Signal</keyword>
<feature type="region of interest" description="Disordered" evidence="6">
    <location>
        <begin position="611"/>
        <end position="636"/>
    </location>
</feature>
<comment type="subcellular location">
    <subcellularLocation>
        <location evidence="1">Cell outer membrane</location>
    </subcellularLocation>
</comment>